<dbReference type="GO" id="GO:0008168">
    <property type="term" value="F:methyltransferase activity"/>
    <property type="evidence" value="ECO:0007669"/>
    <property type="project" value="UniProtKB-KW"/>
</dbReference>
<dbReference type="Gene3D" id="3.40.50.150">
    <property type="entry name" value="Vaccinia Virus protein VP39"/>
    <property type="match status" value="1"/>
</dbReference>
<sequence length="370" mass="39929">MPTSTIRCLFGEELQRMSEASPALLSYAIELSANDHDLARFPQRAFEFTHAGTVLIDQDFGDVGSIVWDAEVVLAHHLDATVSKSLRGMSVLELGAGTGLAGIVAARLGAHVVLTDQAKLLPQLQRNADANLTGEQSSATGTVTVTEVLWSADPADLAALSTATHRGTPFLHHFDLVIGADIVYSDAMQQRCIAMHLWVTDSHGKVGHMTVGRQRAVMLNSDSTIADDLMQVSAQESPSPQYVQSRARPRCGVWPQRRDTTGGGGDSSGGGQVTAARRYHHGAERCDCSPLFCWWAGLRVAGPSHHVADTRQGQTGHCYEHAHRRRIQLAQLGGPARHAALLKLNFQAPPVPFQGLLRDSSYIAAERDVV</sequence>
<dbReference type="EMBL" id="JAFCMP010000479">
    <property type="protein sequence ID" value="KAG5179305.1"/>
    <property type="molecule type" value="Genomic_DNA"/>
</dbReference>
<keyword evidence="2" id="KW-0808">Transferase</keyword>
<dbReference type="InterPro" id="IPR019410">
    <property type="entry name" value="Methyltransf_16"/>
</dbReference>
<dbReference type="InterPro" id="IPR029063">
    <property type="entry name" value="SAM-dependent_MTases_sf"/>
</dbReference>
<organism evidence="2 3">
    <name type="scientific">Tribonema minus</name>
    <dbReference type="NCBI Taxonomy" id="303371"/>
    <lineage>
        <taxon>Eukaryota</taxon>
        <taxon>Sar</taxon>
        <taxon>Stramenopiles</taxon>
        <taxon>Ochrophyta</taxon>
        <taxon>PX clade</taxon>
        <taxon>Xanthophyceae</taxon>
        <taxon>Tribonematales</taxon>
        <taxon>Tribonemataceae</taxon>
        <taxon>Tribonema</taxon>
    </lineage>
</organism>
<feature type="compositionally biased region" description="Gly residues" evidence="1">
    <location>
        <begin position="261"/>
        <end position="272"/>
    </location>
</feature>
<reference evidence="2" key="1">
    <citation type="submission" date="2021-02" db="EMBL/GenBank/DDBJ databases">
        <title>First Annotated Genome of the Yellow-green Alga Tribonema minus.</title>
        <authorList>
            <person name="Mahan K.M."/>
        </authorList>
    </citation>
    <scope>NUCLEOTIDE SEQUENCE</scope>
    <source>
        <strain evidence="2">UTEX B ZZ1240</strain>
    </source>
</reference>
<dbReference type="PANTHER" id="PTHR14614:SF109">
    <property type="entry name" value="RIBOSOMAL LYSINE N-METHYLTRANSFERASE 5"/>
    <property type="match status" value="1"/>
</dbReference>
<evidence type="ECO:0000313" key="3">
    <source>
        <dbReference type="Proteomes" id="UP000664859"/>
    </source>
</evidence>
<dbReference type="AlphaFoldDB" id="A0A836CAM0"/>
<dbReference type="PANTHER" id="PTHR14614">
    <property type="entry name" value="HEPATOCELLULAR CARCINOMA-ASSOCIATED ANTIGEN"/>
    <property type="match status" value="1"/>
</dbReference>
<feature type="region of interest" description="Disordered" evidence="1">
    <location>
        <begin position="253"/>
        <end position="273"/>
    </location>
</feature>
<proteinExistence type="predicted"/>
<keyword evidence="3" id="KW-1185">Reference proteome</keyword>
<dbReference type="Pfam" id="PF10294">
    <property type="entry name" value="Methyltransf_16"/>
    <property type="match status" value="1"/>
</dbReference>
<evidence type="ECO:0000256" key="1">
    <source>
        <dbReference type="SAM" id="MobiDB-lite"/>
    </source>
</evidence>
<protein>
    <submittedName>
        <fullName evidence="2">Putative methyltransferase-domain-containing protein</fullName>
    </submittedName>
</protein>
<dbReference type="SUPFAM" id="SSF53335">
    <property type="entry name" value="S-adenosyl-L-methionine-dependent methyltransferases"/>
    <property type="match status" value="1"/>
</dbReference>
<accession>A0A836CAM0</accession>
<name>A0A836CAM0_9STRA</name>
<gene>
    <name evidence="2" type="ORF">JKP88DRAFT_264320</name>
</gene>
<comment type="caution">
    <text evidence="2">The sequence shown here is derived from an EMBL/GenBank/DDBJ whole genome shotgun (WGS) entry which is preliminary data.</text>
</comment>
<evidence type="ECO:0000313" key="2">
    <source>
        <dbReference type="EMBL" id="KAG5179305.1"/>
    </source>
</evidence>
<dbReference type="Proteomes" id="UP000664859">
    <property type="component" value="Unassembled WGS sequence"/>
</dbReference>
<keyword evidence="2" id="KW-0489">Methyltransferase</keyword>
<dbReference type="GO" id="GO:0032259">
    <property type="term" value="P:methylation"/>
    <property type="evidence" value="ECO:0007669"/>
    <property type="project" value="UniProtKB-KW"/>
</dbReference>
<dbReference type="OrthoDB" id="407325at2759"/>